<dbReference type="Proteomes" id="UP001218218">
    <property type="component" value="Unassembled WGS sequence"/>
</dbReference>
<accession>A0AAD7E7C4</accession>
<evidence type="ECO:0000313" key="3">
    <source>
        <dbReference type="Proteomes" id="UP001218218"/>
    </source>
</evidence>
<sequence>MAPLIAFIVSAGKNVGKHTAAAFEAKGYQVALSSRRPVVELLKIPSCHPIERVKTVAMSLAMSTVVMPTRFDPRNGAANLRSSDRYKTVARRTAPRQRNSRLPSAKAPRSFLTRRVCLPLFAYDLNVDGNTLLHRLSTSSSPRRVFLAWPVARPHPLTFASHATRPTPVLSALFPAANSNPYHAGYCPTSSIHIHPSIPLPSPSPNPSFEVILGVGGRDDHTRRRCYLPRCLRSKTNNGAPRVSIFRWRAAGAFCGWGHVGTATSLSELTLGVPNISPIPILQALLDEYAPMCVCAPTMCAEEAETAPEPLAVKNTDMRTPLTIVPLRLLHASRILPASLSRGRASAPARNVIHALDFRLTHAVTLPARRGTIDGRISSTLFDLSLVIPRVPCRRHLQYLGVALHQARPSALYVYTTPSTCASPSALPARLASHRALTSLASAVHHRGTQARRMRSAKPSCYTRHAMEIALLTPTLFMHISPSLRSPILSSTSRAAQYCCQPEKQTLEASRPQCIAENDSVHSPILAPASASPSTTARALPHPRLSINSYLDRYASPLRRFQGGENNLPSRKNPTPTRRGVGPQLHAGGLAAVLHHPAHEVPVIPVIHAAVETALIGIVRHRQTMAASTTYTGFQWQSKRRWTPLGSTGIHWVVMDVPPEKIPVSRKFQRNL</sequence>
<reference evidence="2" key="1">
    <citation type="submission" date="2023-03" db="EMBL/GenBank/DDBJ databases">
        <title>Massive genome expansion in bonnet fungi (Mycena s.s.) driven by repeated elements and novel gene families across ecological guilds.</title>
        <authorList>
            <consortium name="Lawrence Berkeley National Laboratory"/>
            <person name="Harder C.B."/>
            <person name="Miyauchi S."/>
            <person name="Viragh M."/>
            <person name="Kuo A."/>
            <person name="Thoen E."/>
            <person name="Andreopoulos B."/>
            <person name="Lu D."/>
            <person name="Skrede I."/>
            <person name="Drula E."/>
            <person name="Henrissat B."/>
            <person name="Morin E."/>
            <person name="Kohler A."/>
            <person name="Barry K."/>
            <person name="LaButti K."/>
            <person name="Morin E."/>
            <person name="Salamov A."/>
            <person name="Lipzen A."/>
            <person name="Mereny Z."/>
            <person name="Hegedus B."/>
            <person name="Baldrian P."/>
            <person name="Stursova M."/>
            <person name="Weitz H."/>
            <person name="Taylor A."/>
            <person name="Grigoriev I.V."/>
            <person name="Nagy L.G."/>
            <person name="Martin F."/>
            <person name="Kauserud H."/>
        </authorList>
    </citation>
    <scope>NUCLEOTIDE SEQUENCE</scope>
    <source>
        <strain evidence="2">CBHHK002</strain>
    </source>
</reference>
<organism evidence="2 3">
    <name type="scientific">Mycena albidolilacea</name>
    <dbReference type="NCBI Taxonomy" id="1033008"/>
    <lineage>
        <taxon>Eukaryota</taxon>
        <taxon>Fungi</taxon>
        <taxon>Dikarya</taxon>
        <taxon>Basidiomycota</taxon>
        <taxon>Agaricomycotina</taxon>
        <taxon>Agaricomycetes</taxon>
        <taxon>Agaricomycetidae</taxon>
        <taxon>Agaricales</taxon>
        <taxon>Marasmiineae</taxon>
        <taxon>Mycenaceae</taxon>
        <taxon>Mycena</taxon>
    </lineage>
</organism>
<name>A0AAD7E7C4_9AGAR</name>
<dbReference type="EMBL" id="JARIHO010000128">
    <property type="protein sequence ID" value="KAJ7301751.1"/>
    <property type="molecule type" value="Genomic_DNA"/>
</dbReference>
<gene>
    <name evidence="2" type="ORF">DFH08DRAFT_992297</name>
</gene>
<evidence type="ECO:0000256" key="1">
    <source>
        <dbReference type="SAM" id="MobiDB-lite"/>
    </source>
</evidence>
<dbReference type="AlphaFoldDB" id="A0AAD7E7C4"/>
<protein>
    <submittedName>
        <fullName evidence="2">Uncharacterized protein</fullName>
    </submittedName>
</protein>
<feature type="region of interest" description="Disordered" evidence="1">
    <location>
        <begin position="85"/>
        <end position="106"/>
    </location>
</feature>
<keyword evidence="3" id="KW-1185">Reference proteome</keyword>
<comment type="caution">
    <text evidence="2">The sequence shown here is derived from an EMBL/GenBank/DDBJ whole genome shotgun (WGS) entry which is preliminary data.</text>
</comment>
<evidence type="ECO:0000313" key="2">
    <source>
        <dbReference type="EMBL" id="KAJ7301751.1"/>
    </source>
</evidence>
<proteinExistence type="predicted"/>
<feature type="compositionally biased region" description="Basic residues" evidence="1">
    <location>
        <begin position="88"/>
        <end position="99"/>
    </location>
</feature>